<keyword evidence="1 2" id="KW-0732">Signal</keyword>
<dbReference type="GO" id="GO:0055085">
    <property type="term" value="P:transmembrane transport"/>
    <property type="evidence" value="ECO:0007669"/>
    <property type="project" value="InterPro"/>
</dbReference>
<organism evidence="3 4">
    <name type="scientific">Brumicola blandensis</name>
    <dbReference type="NCBI Taxonomy" id="3075611"/>
    <lineage>
        <taxon>Bacteria</taxon>
        <taxon>Pseudomonadati</taxon>
        <taxon>Pseudomonadota</taxon>
        <taxon>Gammaproteobacteria</taxon>
        <taxon>Alteromonadales</taxon>
        <taxon>Alteromonadaceae</taxon>
        <taxon>Brumicola</taxon>
    </lineage>
</organism>
<dbReference type="PIRSF" id="PIRSF006470">
    <property type="entry name" value="DctB"/>
    <property type="match status" value="1"/>
</dbReference>
<dbReference type="Pfam" id="PF03480">
    <property type="entry name" value="DctP"/>
    <property type="match status" value="1"/>
</dbReference>
<dbReference type="InterPro" id="IPR038404">
    <property type="entry name" value="TRAP_DctP_sf"/>
</dbReference>
<dbReference type="Proteomes" id="UP001249020">
    <property type="component" value="Unassembled WGS sequence"/>
</dbReference>
<dbReference type="Gene3D" id="3.40.190.170">
    <property type="entry name" value="Bacterial extracellular solute-binding protein, family 7"/>
    <property type="match status" value="1"/>
</dbReference>
<dbReference type="InterPro" id="IPR004682">
    <property type="entry name" value="TRAP_DctP"/>
</dbReference>
<feature type="signal peptide" evidence="2">
    <location>
        <begin position="1"/>
        <end position="24"/>
    </location>
</feature>
<reference evidence="3 4" key="1">
    <citation type="submission" date="2023-09" db="EMBL/GenBank/DDBJ databases">
        <authorList>
            <person name="Rey-Velasco X."/>
        </authorList>
    </citation>
    <scope>NUCLEOTIDE SEQUENCE [LARGE SCALE GENOMIC DNA]</scope>
    <source>
        <strain evidence="3 4">W409</strain>
    </source>
</reference>
<dbReference type="InterPro" id="IPR018389">
    <property type="entry name" value="DctP_fam"/>
</dbReference>
<dbReference type="GO" id="GO:0030246">
    <property type="term" value="F:carbohydrate binding"/>
    <property type="evidence" value="ECO:0007669"/>
    <property type="project" value="TreeGrafter"/>
</dbReference>
<gene>
    <name evidence="3" type="ORF">RM544_06700</name>
</gene>
<dbReference type="RefSeq" id="WP_311361351.1">
    <property type="nucleotide sequence ID" value="NZ_JAVRIE010000002.1"/>
</dbReference>
<evidence type="ECO:0000313" key="3">
    <source>
        <dbReference type="EMBL" id="MDT0582220.1"/>
    </source>
</evidence>
<dbReference type="NCBIfam" id="NF037995">
    <property type="entry name" value="TRAP_S1"/>
    <property type="match status" value="1"/>
</dbReference>
<feature type="chain" id="PRO_5043578021" evidence="2">
    <location>
        <begin position="25"/>
        <end position="338"/>
    </location>
</feature>
<name>A0AAW8R2A9_9ALTE</name>
<dbReference type="AlphaFoldDB" id="A0AAW8R2A9"/>
<dbReference type="CDD" id="cd13671">
    <property type="entry name" value="PBP2_TRAP_SBP_like_3"/>
    <property type="match status" value="1"/>
</dbReference>
<comment type="caution">
    <text evidence="3">The sequence shown here is derived from an EMBL/GenBank/DDBJ whole genome shotgun (WGS) entry which is preliminary data.</text>
</comment>
<dbReference type="EMBL" id="JAVRIE010000002">
    <property type="protein sequence ID" value="MDT0582220.1"/>
    <property type="molecule type" value="Genomic_DNA"/>
</dbReference>
<evidence type="ECO:0000256" key="2">
    <source>
        <dbReference type="SAM" id="SignalP"/>
    </source>
</evidence>
<dbReference type="GO" id="GO:0030288">
    <property type="term" value="C:outer membrane-bounded periplasmic space"/>
    <property type="evidence" value="ECO:0007669"/>
    <property type="project" value="InterPro"/>
</dbReference>
<dbReference type="PANTHER" id="PTHR33376:SF2">
    <property type="entry name" value="DICARBOXYLATE-BINDING PERIPLASMIC PROTEIN"/>
    <property type="match status" value="1"/>
</dbReference>
<dbReference type="NCBIfam" id="TIGR00787">
    <property type="entry name" value="dctP"/>
    <property type="match status" value="1"/>
</dbReference>
<proteinExistence type="predicted"/>
<protein>
    <submittedName>
        <fullName evidence="3">TRAP transporter substrate-binding protein</fullName>
    </submittedName>
</protein>
<keyword evidence="4" id="KW-1185">Reference proteome</keyword>
<sequence length="338" mass="37527">MVKRKKLSAMVLAIVAVFILNACAEQSDVKVLRIAHGLDVNHPVHEAMVYMQKRLQFYSNGNMDLLIYPSGQLGSERENLELLQIGSLSMTKVSASSLEAFVPEMKMFSVPYLFSSPAHFWNVLQGDIGKELLNAGVPYYFMGLGYYDAGSRSFYTTKKPVYQPDDLEGMKIRVMNSQSAVNMVNTMGGSATPVSWGELYTALQQGVVDGAENNPPSFYLSKHYEVAKYYLLDEHTSIPDVLVFSTNVWDQLSNTEQAWVRKAAADSVEKQKVLWQASTELALSEVKKAGVEVVKADKSQFVSKTASLREQYQDTKIGLLIDRVVAEDASASDTKGDE</sequence>
<evidence type="ECO:0000256" key="1">
    <source>
        <dbReference type="ARBA" id="ARBA00022729"/>
    </source>
</evidence>
<accession>A0AAW8R2A9</accession>
<evidence type="ECO:0000313" key="4">
    <source>
        <dbReference type="Proteomes" id="UP001249020"/>
    </source>
</evidence>
<dbReference type="PANTHER" id="PTHR33376">
    <property type="match status" value="1"/>
</dbReference>